<evidence type="ECO:0000313" key="2">
    <source>
        <dbReference type="EMBL" id="GAA5125885.1"/>
    </source>
</evidence>
<dbReference type="EMBL" id="BAABJO010000014">
    <property type="protein sequence ID" value="GAA5125885.1"/>
    <property type="molecule type" value="Genomic_DNA"/>
</dbReference>
<feature type="domain" description="Mycothiol-dependent maleylpyruvate isomerase metal-binding" evidence="1">
    <location>
        <begin position="11"/>
        <end position="74"/>
    </location>
</feature>
<proteinExistence type="predicted"/>
<keyword evidence="3" id="KW-1185">Reference proteome</keyword>
<evidence type="ECO:0000313" key="3">
    <source>
        <dbReference type="Proteomes" id="UP001500804"/>
    </source>
</evidence>
<gene>
    <name evidence="2" type="ORF">GCM10023320_40910</name>
</gene>
<reference evidence="3" key="1">
    <citation type="journal article" date="2019" name="Int. J. Syst. Evol. Microbiol.">
        <title>The Global Catalogue of Microorganisms (GCM) 10K type strain sequencing project: providing services to taxonomists for standard genome sequencing and annotation.</title>
        <authorList>
            <consortium name="The Broad Institute Genomics Platform"/>
            <consortium name="The Broad Institute Genome Sequencing Center for Infectious Disease"/>
            <person name="Wu L."/>
            <person name="Ma J."/>
        </authorList>
    </citation>
    <scope>NUCLEOTIDE SEQUENCE [LARGE SCALE GENOMIC DNA]</scope>
    <source>
        <strain evidence="3">JCM 18302</strain>
    </source>
</reference>
<dbReference type="SUPFAM" id="SSF109854">
    <property type="entry name" value="DinB/YfiT-like putative metalloenzymes"/>
    <property type="match status" value="1"/>
</dbReference>
<dbReference type="InterPro" id="IPR034660">
    <property type="entry name" value="DinB/YfiT-like"/>
</dbReference>
<dbReference type="RefSeq" id="WP_345606800.1">
    <property type="nucleotide sequence ID" value="NZ_BAABJO010000014.1"/>
</dbReference>
<name>A0ABP9NSX4_9PSEU</name>
<dbReference type="Pfam" id="PF11716">
    <property type="entry name" value="MDMPI_N"/>
    <property type="match status" value="1"/>
</dbReference>
<dbReference type="Proteomes" id="UP001500804">
    <property type="component" value="Unassembled WGS sequence"/>
</dbReference>
<accession>A0ABP9NSX4</accession>
<evidence type="ECO:0000259" key="1">
    <source>
        <dbReference type="Pfam" id="PF11716"/>
    </source>
</evidence>
<organism evidence="2 3">
    <name type="scientific">Pseudonocardia adelaidensis</name>
    <dbReference type="NCBI Taxonomy" id="648754"/>
    <lineage>
        <taxon>Bacteria</taxon>
        <taxon>Bacillati</taxon>
        <taxon>Actinomycetota</taxon>
        <taxon>Actinomycetes</taxon>
        <taxon>Pseudonocardiales</taxon>
        <taxon>Pseudonocardiaceae</taxon>
        <taxon>Pseudonocardia</taxon>
    </lineage>
</organism>
<protein>
    <recommendedName>
        <fullName evidence="1">Mycothiol-dependent maleylpyruvate isomerase metal-binding domain-containing protein</fullName>
    </recommendedName>
</protein>
<comment type="caution">
    <text evidence="2">The sequence shown here is derived from an EMBL/GenBank/DDBJ whole genome shotgun (WGS) entry which is preliminary data.</text>
</comment>
<dbReference type="InterPro" id="IPR024344">
    <property type="entry name" value="MDMPI_metal-binding"/>
</dbReference>
<sequence>MPVSMTVLAEDQSAVLREILVGLDELARRRATPAAGWTIADQASHLAHLDAAAVQSAVEPDAFRAALEQIEARAAWAAIAWSVTPTPVGACCSRAEDQDG</sequence>